<evidence type="ECO:0000313" key="3">
    <source>
        <dbReference type="Proteomes" id="UP000617634"/>
    </source>
</evidence>
<evidence type="ECO:0000256" key="1">
    <source>
        <dbReference type="SAM" id="MobiDB-lite"/>
    </source>
</evidence>
<dbReference type="EMBL" id="JADZGI010000001">
    <property type="protein sequence ID" value="MBH0111379.1"/>
    <property type="molecule type" value="Genomic_DNA"/>
</dbReference>
<name>A0A931H8Z4_9SPHN</name>
<proteinExistence type="predicted"/>
<reference evidence="2" key="1">
    <citation type="submission" date="2020-11" db="EMBL/GenBank/DDBJ databases">
        <title>Novosphingobium aureum sp. nov., a marine bacterium isolated from sediment of a salt flat.</title>
        <authorList>
            <person name="Yoo Y."/>
            <person name="Kim J.-J."/>
        </authorList>
    </citation>
    <scope>NUCLEOTIDE SEQUENCE</scope>
    <source>
        <strain evidence="2">YJ-S2-02</strain>
    </source>
</reference>
<gene>
    <name evidence="2" type="ORF">I5E68_00250</name>
</gene>
<evidence type="ECO:0000313" key="2">
    <source>
        <dbReference type="EMBL" id="MBH0111379.1"/>
    </source>
</evidence>
<dbReference type="AlphaFoldDB" id="A0A931H8Z4"/>
<dbReference type="RefSeq" id="WP_197159710.1">
    <property type="nucleotide sequence ID" value="NZ_JADZGI010000001.1"/>
</dbReference>
<organism evidence="2 3">
    <name type="scientific">Novosphingobium aureum</name>
    <dbReference type="NCBI Taxonomy" id="2792964"/>
    <lineage>
        <taxon>Bacteria</taxon>
        <taxon>Pseudomonadati</taxon>
        <taxon>Pseudomonadota</taxon>
        <taxon>Alphaproteobacteria</taxon>
        <taxon>Sphingomonadales</taxon>
        <taxon>Sphingomonadaceae</taxon>
        <taxon>Novosphingobium</taxon>
    </lineage>
</organism>
<keyword evidence="3" id="KW-1185">Reference proteome</keyword>
<comment type="caution">
    <text evidence="2">The sequence shown here is derived from an EMBL/GenBank/DDBJ whole genome shotgun (WGS) entry which is preliminary data.</text>
</comment>
<sequence>MTTKPQSTGKPQTAGRRAMPGLDESDDQTFAMIAALTSELAMARERIDTLERLLDAGGALDRAAIERYVPDETASTERGALRQRIIAKVFRPIREAAIRRTQGTSTPEAGV</sequence>
<feature type="compositionally biased region" description="Polar residues" evidence="1">
    <location>
        <begin position="1"/>
        <end position="11"/>
    </location>
</feature>
<dbReference type="Proteomes" id="UP000617634">
    <property type="component" value="Unassembled WGS sequence"/>
</dbReference>
<protein>
    <submittedName>
        <fullName evidence="2">Uncharacterized protein</fullName>
    </submittedName>
</protein>
<feature type="region of interest" description="Disordered" evidence="1">
    <location>
        <begin position="1"/>
        <end position="24"/>
    </location>
</feature>
<accession>A0A931H8Z4</accession>